<accession>A0A3G5AAQ3</accession>
<evidence type="ECO:0000313" key="1">
    <source>
        <dbReference type="EMBL" id="AYV83664.1"/>
    </source>
</evidence>
<reference evidence="1" key="1">
    <citation type="submission" date="2018-10" db="EMBL/GenBank/DDBJ databases">
        <title>Hidden diversity of soil giant viruses.</title>
        <authorList>
            <person name="Schulz F."/>
            <person name="Alteio L."/>
            <person name="Goudeau D."/>
            <person name="Ryan E.M."/>
            <person name="Malmstrom R.R."/>
            <person name="Blanchard J."/>
            <person name="Woyke T."/>
        </authorList>
    </citation>
    <scope>NUCLEOTIDE SEQUENCE</scope>
    <source>
        <strain evidence="1">HYV1</strain>
    </source>
</reference>
<dbReference type="EMBL" id="MK072391">
    <property type="protein sequence ID" value="AYV83664.1"/>
    <property type="molecule type" value="Genomic_DNA"/>
</dbReference>
<organism evidence="1">
    <name type="scientific">Hyperionvirus sp</name>
    <dbReference type="NCBI Taxonomy" id="2487770"/>
    <lineage>
        <taxon>Viruses</taxon>
        <taxon>Varidnaviria</taxon>
        <taxon>Bamfordvirae</taxon>
        <taxon>Nucleocytoviricota</taxon>
        <taxon>Megaviricetes</taxon>
        <taxon>Imitervirales</taxon>
        <taxon>Mimiviridae</taxon>
        <taxon>Klosneuvirinae</taxon>
    </lineage>
</organism>
<proteinExistence type="predicted"/>
<protein>
    <submittedName>
        <fullName evidence="1">Uncharacterized protein</fullName>
    </submittedName>
</protein>
<gene>
    <name evidence="1" type="ORF">Hyperionvirus9_81</name>
</gene>
<sequence>MRANGKSEIKELGVMGQKFIEDNKERLHQCVGKVFTNKNLSRRLDLINWPVGKQKDRSLEAIKTLTYLFNKLYLTFANCTEAKLLCLYCDAIEKYQMLFRLAQGACFNVESLEILKVVMDNLDVIHGLGICKCERHYVPPAVENELEDLDQMSKISGLSNITDKSRVSQFSQMSSTGVDPNSSFANMIPLIKHIMERIDSVQKYVDSEGVVQNEVPLGATPHVRLILQSLNKLCCCMVCNKILNETGPILNNQPNSVLISLESQVNKEMISVICLDCADIKNPRS</sequence>
<name>A0A3G5AAQ3_9VIRU</name>